<dbReference type="AlphaFoldDB" id="S7TD01"/>
<evidence type="ECO:0000256" key="8">
    <source>
        <dbReference type="ARBA" id="ARBA00023239"/>
    </source>
</evidence>
<dbReference type="RefSeq" id="WP_020886613.1">
    <property type="nucleotide sequence ID" value="NZ_ATHI01000009.1"/>
</dbReference>
<evidence type="ECO:0000256" key="6">
    <source>
        <dbReference type="ARBA" id="ARBA00023145"/>
    </source>
</evidence>
<dbReference type="InterPro" id="IPR033175">
    <property type="entry name" value="PSD-A"/>
</dbReference>
<dbReference type="PANTHER" id="PTHR35809:SF1">
    <property type="entry name" value="ARCHAETIDYLSERINE DECARBOXYLASE PROENZYME-RELATED"/>
    <property type="match status" value="1"/>
</dbReference>
<keyword evidence="7 11" id="KW-0594">Phospholipid biosynthesis</keyword>
<accession>S7TD01</accession>
<dbReference type="GO" id="GO:0005886">
    <property type="term" value="C:plasma membrane"/>
    <property type="evidence" value="ECO:0007669"/>
    <property type="project" value="UniProtKB-SubCell"/>
</dbReference>
<comment type="subcellular location">
    <subcellularLocation>
        <location evidence="11">Cell membrane</location>
        <topology evidence="11">Peripheral membrane protein</topology>
    </subcellularLocation>
</comment>
<evidence type="ECO:0000256" key="12">
    <source>
        <dbReference type="SAM" id="Phobius"/>
    </source>
</evidence>
<keyword evidence="14" id="KW-1185">Reference proteome</keyword>
<comment type="PTM">
    <text evidence="11">Is synthesized initially as an inactive proenzyme. Formation of the active enzyme involves a self-maturation process in which the active site pyruvoyl group is generated from an internal serine residue via an autocatalytic post-translational modification. Two non-identical subunits are generated from the proenzyme in this reaction, and the pyruvate is formed at the N-terminus of the alpha chain, which is derived from the carboxyl end of the proenzyme. The post-translation cleavage follows an unusual pathway, termed non-hydrolytic serinolysis, in which the side chain hydroxyl group of the serine supplies its oxygen atom to form the C-terminus of the beta chain, while the remainder of the serine residue undergoes an oxidative deamination to produce ammonia and the pyruvoyl prosthetic group on the alpha chain.</text>
</comment>
<keyword evidence="8 11" id="KW-0456">Lyase</keyword>
<keyword evidence="12" id="KW-1133">Transmembrane helix</keyword>
<dbReference type="EMBL" id="ATHI01000009">
    <property type="protein sequence ID" value="EPR34536.1"/>
    <property type="molecule type" value="Genomic_DNA"/>
</dbReference>
<dbReference type="UniPathway" id="UPA00558">
    <property type="reaction ID" value="UER00616"/>
</dbReference>
<dbReference type="GO" id="GO:0004609">
    <property type="term" value="F:phosphatidylserine decarboxylase activity"/>
    <property type="evidence" value="ECO:0007669"/>
    <property type="project" value="UniProtKB-UniRule"/>
</dbReference>
<comment type="similarity">
    <text evidence="11">Belongs to the phosphatidylserine decarboxylase family. PSD-A subfamily.</text>
</comment>
<evidence type="ECO:0000256" key="9">
    <source>
        <dbReference type="ARBA" id="ARBA00023264"/>
    </source>
</evidence>
<feature type="transmembrane region" description="Helical" evidence="12">
    <location>
        <begin position="12"/>
        <end position="45"/>
    </location>
</feature>
<keyword evidence="2 11" id="KW-0444">Lipid biosynthesis</keyword>
<keyword evidence="10 11" id="KW-0670">Pyruvate</keyword>
<evidence type="ECO:0000256" key="3">
    <source>
        <dbReference type="ARBA" id="ARBA00022793"/>
    </source>
</evidence>
<comment type="subunit">
    <text evidence="11">Heterodimer of a large membrane-associated beta subunit and a small pyruvoyl-containing alpha subunit.</text>
</comment>
<keyword evidence="9 11" id="KW-1208">Phospholipid metabolism</keyword>
<feature type="chain" id="PRO_5023388912" description="Phosphatidylserine decarboxylase beta chain" evidence="11">
    <location>
        <begin position="1"/>
        <end position="180"/>
    </location>
</feature>
<name>S7TD01_9BACT</name>
<feature type="active site" description="Schiff-base intermediate with substrate; via pyruvic acid" evidence="11">
    <location>
        <position position="181"/>
    </location>
</feature>
<keyword evidence="4 11" id="KW-0443">Lipid metabolism</keyword>
<dbReference type="EC" id="4.1.1.65" evidence="11"/>
<dbReference type="InterPro" id="IPR003817">
    <property type="entry name" value="PS_Dcarbxylase"/>
</dbReference>
<sequence>MKKSHAQLCPEGLPYIGVFAFATLVFALLEWGFLAFCGLVVTVLAVNFFRDPERVPPYDPDVAVAPADGKVIRVGQAEDPITREPRTVICIFMNVFDVHVNRAPAPGSVTRIEYIPGTFFNASLDKASQDNERCMLRLEDGERSWTVVQIAGLVARRIVTWADKGDALTRGQRFGMIKFGSRVDVYLPHDYEPCIAEGERTVAGQTPLARPRR</sequence>
<dbReference type="GO" id="GO:0006646">
    <property type="term" value="P:phosphatidylethanolamine biosynthetic process"/>
    <property type="evidence" value="ECO:0007669"/>
    <property type="project" value="UniProtKB-UniRule"/>
</dbReference>
<proteinExistence type="inferred from homology"/>
<keyword evidence="12" id="KW-0812">Transmembrane</keyword>
<dbReference type="eggNOG" id="COG0688">
    <property type="taxonomic scope" value="Bacteria"/>
</dbReference>
<evidence type="ECO:0000256" key="7">
    <source>
        <dbReference type="ARBA" id="ARBA00023209"/>
    </source>
</evidence>
<dbReference type="NCBIfam" id="NF003678">
    <property type="entry name" value="PRK05305.1-2"/>
    <property type="match status" value="1"/>
</dbReference>
<comment type="pathway">
    <text evidence="11">Phospholipid metabolism; phosphatidylethanolamine biosynthesis; phosphatidylethanolamine from CDP-diacylglycerol: step 2/2.</text>
</comment>
<dbReference type="PANTHER" id="PTHR35809">
    <property type="entry name" value="ARCHAETIDYLSERINE DECARBOXYLASE PROENZYME-RELATED"/>
    <property type="match status" value="1"/>
</dbReference>
<dbReference type="NCBIfam" id="NF003685">
    <property type="entry name" value="PRK05305.2-5"/>
    <property type="match status" value="1"/>
</dbReference>
<dbReference type="Pfam" id="PF02666">
    <property type="entry name" value="PS_Dcarbxylase"/>
    <property type="match status" value="1"/>
</dbReference>
<evidence type="ECO:0000313" key="14">
    <source>
        <dbReference type="Proteomes" id="UP000014975"/>
    </source>
</evidence>
<feature type="site" description="Cleavage (non-hydrolytic); by autocatalysis" evidence="11">
    <location>
        <begin position="180"/>
        <end position="181"/>
    </location>
</feature>
<comment type="function">
    <text evidence="11">Catalyzes the formation of phosphatidylethanolamine (PtdEtn) from phosphatidylserine (PtdSer).</text>
</comment>
<evidence type="ECO:0000256" key="1">
    <source>
        <dbReference type="ARBA" id="ARBA00022475"/>
    </source>
</evidence>
<dbReference type="Proteomes" id="UP000014975">
    <property type="component" value="Unassembled WGS sequence"/>
</dbReference>
<keyword evidence="6 11" id="KW-0865">Zymogen</keyword>
<comment type="cofactor">
    <cofactor evidence="11">
        <name>pyruvate</name>
        <dbReference type="ChEBI" id="CHEBI:15361"/>
    </cofactor>
    <text evidence="11">Binds 1 pyruvoyl group covalently per subunit.</text>
</comment>
<feature type="chain" id="PRO_5023388911" description="Phosphatidylserine decarboxylase alpha chain" evidence="11">
    <location>
        <begin position="181"/>
        <end position="213"/>
    </location>
</feature>
<dbReference type="STRING" id="1121439.dsat_2728"/>
<comment type="caution">
    <text evidence="13">The sequence shown here is derived from an EMBL/GenBank/DDBJ whole genome shotgun (WGS) entry which is preliminary data.</text>
</comment>
<evidence type="ECO:0000256" key="10">
    <source>
        <dbReference type="ARBA" id="ARBA00023317"/>
    </source>
</evidence>
<reference evidence="13 14" key="1">
    <citation type="journal article" date="2013" name="Genome Announc.">
        <title>Draft genome sequences for three mercury-methylating, sulfate-reducing bacteria.</title>
        <authorList>
            <person name="Brown S.D."/>
            <person name="Hurt R.A.Jr."/>
            <person name="Gilmour C.C."/>
            <person name="Elias D.A."/>
        </authorList>
    </citation>
    <scope>NUCLEOTIDE SEQUENCE [LARGE SCALE GENOMIC DNA]</scope>
    <source>
        <strain evidence="13 14">DSM 16529</strain>
    </source>
</reference>
<gene>
    <name evidence="11" type="primary">psd</name>
    <name evidence="13" type="ORF">dsat_2728</name>
</gene>
<dbReference type="OrthoDB" id="9790893at2"/>
<evidence type="ECO:0000256" key="11">
    <source>
        <dbReference type="HAMAP-Rule" id="MF_00664"/>
    </source>
</evidence>
<keyword evidence="3 11" id="KW-0210">Decarboxylase</keyword>
<feature type="modified residue" description="Pyruvic acid (Ser); by autocatalysis" evidence="11">
    <location>
        <position position="181"/>
    </location>
</feature>
<organism evidence="13 14">
    <name type="scientific">Alkalidesulfovibrio alkalitolerans DSM 16529</name>
    <dbReference type="NCBI Taxonomy" id="1121439"/>
    <lineage>
        <taxon>Bacteria</taxon>
        <taxon>Pseudomonadati</taxon>
        <taxon>Thermodesulfobacteriota</taxon>
        <taxon>Desulfovibrionia</taxon>
        <taxon>Desulfovibrionales</taxon>
        <taxon>Desulfovibrionaceae</taxon>
        <taxon>Alkalidesulfovibrio</taxon>
    </lineage>
</organism>
<dbReference type="PATRIC" id="fig|1121439.3.peg.1131"/>
<evidence type="ECO:0000256" key="4">
    <source>
        <dbReference type="ARBA" id="ARBA00023098"/>
    </source>
</evidence>
<dbReference type="HAMAP" id="MF_00664">
    <property type="entry name" value="PS_decarb_PSD_A"/>
    <property type="match status" value="1"/>
</dbReference>
<keyword evidence="1 11" id="KW-1003">Cell membrane</keyword>
<evidence type="ECO:0000313" key="13">
    <source>
        <dbReference type="EMBL" id="EPR34536.1"/>
    </source>
</evidence>
<protein>
    <recommendedName>
        <fullName evidence="11">Phosphatidylserine decarboxylase proenzyme</fullName>
        <ecNumber evidence="11">4.1.1.65</ecNumber>
    </recommendedName>
    <component>
        <recommendedName>
            <fullName evidence="11">Phosphatidylserine decarboxylase alpha chain</fullName>
        </recommendedName>
    </component>
    <component>
        <recommendedName>
            <fullName evidence="11">Phosphatidylserine decarboxylase beta chain</fullName>
        </recommendedName>
    </component>
</protein>
<evidence type="ECO:0000256" key="2">
    <source>
        <dbReference type="ARBA" id="ARBA00022516"/>
    </source>
</evidence>
<keyword evidence="5 11" id="KW-0472">Membrane</keyword>
<comment type="catalytic activity">
    <reaction evidence="11">
        <text>a 1,2-diacyl-sn-glycero-3-phospho-L-serine + H(+) = a 1,2-diacyl-sn-glycero-3-phosphoethanolamine + CO2</text>
        <dbReference type="Rhea" id="RHEA:20828"/>
        <dbReference type="ChEBI" id="CHEBI:15378"/>
        <dbReference type="ChEBI" id="CHEBI:16526"/>
        <dbReference type="ChEBI" id="CHEBI:57262"/>
        <dbReference type="ChEBI" id="CHEBI:64612"/>
        <dbReference type="EC" id="4.1.1.65"/>
    </reaction>
</comment>
<evidence type="ECO:0000256" key="5">
    <source>
        <dbReference type="ARBA" id="ARBA00023136"/>
    </source>
</evidence>